<protein>
    <submittedName>
        <fullName evidence="1">Uncharacterized protein</fullName>
    </submittedName>
</protein>
<name>A0A699H6P0_TANCI</name>
<proteinExistence type="predicted"/>
<sequence>MAFECNNLELDFNCLNFQDSSANLQSVPSKIELDNLFGPSYIKYYATSSTEVPDNSATNTLDNDDTFSSSSIIIEEDETPQIVSLSAKPVATEPNTLVLNENTDELVQEDVAELDGNVFYNPLQILKSKKLSHLQHIKIRQICTSFTK</sequence>
<dbReference type="EMBL" id="BKCJ010081152">
    <property type="protein sequence ID" value="GEW93596.1"/>
    <property type="molecule type" value="Genomic_DNA"/>
</dbReference>
<comment type="caution">
    <text evidence="1">The sequence shown here is derived from an EMBL/GenBank/DDBJ whole genome shotgun (WGS) entry which is preliminary data.</text>
</comment>
<reference evidence="1" key="1">
    <citation type="journal article" date="2019" name="Sci. Rep.">
        <title>Draft genome of Tanacetum cinerariifolium, the natural source of mosquito coil.</title>
        <authorList>
            <person name="Yamashiro T."/>
            <person name="Shiraishi A."/>
            <person name="Satake H."/>
            <person name="Nakayama K."/>
        </authorList>
    </citation>
    <scope>NUCLEOTIDE SEQUENCE</scope>
</reference>
<dbReference type="AlphaFoldDB" id="A0A699H6P0"/>
<gene>
    <name evidence="1" type="ORF">Tci_265572</name>
</gene>
<accession>A0A699H6P0</accession>
<evidence type="ECO:0000313" key="1">
    <source>
        <dbReference type="EMBL" id="GEW93596.1"/>
    </source>
</evidence>
<organism evidence="1">
    <name type="scientific">Tanacetum cinerariifolium</name>
    <name type="common">Dalmatian daisy</name>
    <name type="synonym">Chrysanthemum cinerariifolium</name>
    <dbReference type="NCBI Taxonomy" id="118510"/>
    <lineage>
        <taxon>Eukaryota</taxon>
        <taxon>Viridiplantae</taxon>
        <taxon>Streptophyta</taxon>
        <taxon>Embryophyta</taxon>
        <taxon>Tracheophyta</taxon>
        <taxon>Spermatophyta</taxon>
        <taxon>Magnoliopsida</taxon>
        <taxon>eudicotyledons</taxon>
        <taxon>Gunneridae</taxon>
        <taxon>Pentapetalae</taxon>
        <taxon>asterids</taxon>
        <taxon>campanulids</taxon>
        <taxon>Asterales</taxon>
        <taxon>Asteraceae</taxon>
        <taxon>Asteroideae</taxon>
        <taxon>Anthemideae</taxon>
        <taxon>Anthemidinae</taxon>
        <taxon>Tanacetum</taxon>
    </lineage>
</organism>